<dbReference type="FunFam" id="3.10.450.50:FF:000005">
    <property type="entry name" value="Nuclear transport factor 2"/>
    <property type="match status" value="1"/>
</dbReference>
<comment type="subcellular location">
    <subcellularLocation>
        <location evidence="2">Cytoplasm</location>
    </subcellularLocation>
    <subcellularLocation>
        <location evidence="2">Nucleus</location>
    </subcellularLocation>
</comment>
<keyword evidence="2" id="KW-0653">Protein transport</keyword>
<comment type="function">
    <text evidence="2">Has a role in nuclear-cytoplasmic transport of proteins and mRNAs.</text>
</comment>
<feature type="domain" description="NTF2" evidence="3">
    <location>
        <begin position="7"/>
        <end position="122"/>
    </location>
</feature>
<accession>A0A8J6BZG0</accession>
<dbReference type="Proteomes" id="UP000717585">
    <property type="component" value="Unassembled WGS sequence"/>
</dbReference>
<evidence type="ECO:0000313" key="4">
    <source>
        <dbReference type="EMBL" id="KAG9395496.1"/>
    </source>
</evidence>
<keyword evidence="2" id="KW-0813">Transport</keyword>
<dbReference type="GO" id="GO:0005635">
    <property type="term" value="C:nuclear envelope"/>
    <property type="evidence" value="ECO:0007669"/>
    <property type="project" value="UniProtKB-ARBA"/>
</dbReference>
<organism evidence="4 5">
    <name type="scientific">Carpediemonas membranifera</name>
    <dbReference type="NCBI Taxonomy" id="201153"/>
    <lineage>
        <taxon>Eukaryota</taxon>
        <taxon>Metamonada</taxon>
        <taxon>Carpediemonas-like organisms</taxon>
        <taxon>Carpediemonas</taxon>
    </lineage>
</organism>
<reference evidence="4" key="1">
    <citation type="submission" date="2021-05" db="EMBL/GenBank/DDBJ databases">
        <title>A free-living protist that lacks canonical eukaryotic 1 DNA replication and segregation systems.</title>
        <authorList>
            <person name="Salas-Leiva D.E."/>
            <person name="Tromer E.C."/>
            <person name="Curtis B.A."/>
            <person name="Jerlstrom-Hultqvist J."/>
            <person name="Kolisko M."/>
            <person name="Yi Z."/>
            <person name="Salas-Leiva J.S."/>
            <person name="Gallot-Lavallee L."/>
            <person name="Kops G.J.P.L."/>
            <person name="Archibald J.M."/>
            <person name="Simpson A.G.B."/>
            <person name="Roger A.J."/>
        </authorList>
    </citation>
    <scope>NUCLEOTIDE SEQUENCE</scope>
    <source>
        <strain evidence="4">BICM</strain>
    </source>
</reference>
<dbReference type="InterPro" id="IPR018222">
    <property type="entry name" value="Nuclear_transport_factor_2_euk"/>
</dbReference>
<comment type="caution">
    <text evidence="4">The sequence shown here is derived from an EMBL/GenBank/DDBJ whole genome shotgun (WGS) entry which is preliminary data.</text>
</comment>
<dbReference type="InterPro" id="IPR045875">
    <property type="entry name" value="NTF2"/>
</dbReference>
<dbReference type="GO" id="GO:0051028">
    <property type="term" value="P:mRNA transport"/>
    <property type="evidence" value="ECO:0007669"/>
    <property type="project" value="UniProtKB-UniRule"/>
</dbReference>
<dbReference type="PANTHER" id="PTHR12612">
    <property type="entry name" value="NUCLEAR TRANSPORT FACTOR 2"/>
    <property type="match status" value="1"/>
</dbReference>
<dbReference type="GO" id="GO:0006606">
    <property type="term" value="P:protein import into nucleus"/>
    <property type="evidence" value="ECO:0007669"/>
    <property type="project" value="UniProtKB-ARBA"/>
</dbReference>
<evidence type="ECO:0000256" key="2">
    <source>
        <dbReference type="RuleBase" id="RU369002"/>
    </source>
</evidence>
<dbReference type="EMBL" id="JAHDYR010000011">
    <property type="protein sequence ID" value="KAG9395496.1"/>
    <property type="molecule type" value="Genomic_DNA"/>
</dbReference>
<dbReference type="Gene3D" id="3.10.450.50">
    <property type="match status" value="1"/>
</dbReference>
<dbReference type="GO" id="GO:0005737">
    <property type="term" value="C:cytoplasm"/>
    <property type="evidence" value="ECO:0007669"/>
    <property type="project" value="UniProtKB-SubCell"/>
</dbReference>
<evidence type="ECO:0000259" key="3">
    <source>
        <dbReference type="PROSITE" id="PS50177"/>
    </source>
</evidence>
<dbReference type="Pfam" id="PF02136">
    <property type="entry name" value="NTF2"/>
    <property type="match status" value="1"/>
</dbReference>
<dbReference type="OrthoDB" id="6507044at2759"/>
<dbReference type="SUPFAM" id="SSF54427">
    <property type="entry name" value="NTF2-like"/>
    <property type="match status" value="1"/>
</dbReference>
<dbReference type="PROSITE" id="PS50177">
    <property type="entry name" value="NTF2_DOMAIN"/>
    <property type="match status" value="1"/>
</dbReference>
<gene>
    <name evidence="4" type="ORF">J8273_3072</name>
</gene>
<dbReference type="InterPro" id="IPR032710">
    <property type="entry name" value="NTF2-like_dom_sf"/>
</dbReference>
<keyword evidence="5" id="KW-1185">Reference proteome</keyword>
<evidence type="ECO:0000313" key="5">
    <source>
        <dbReference type="Proteomes" id="UP000717585"/>
    </source>
</evidence>
<sequence>MSDPVQIGTAFVKFYYQTFDTDRSNLASLYQANSMLTFSGAQAMGTTAIMEKLTSLSFRKVQHDVEGLNINIQPTVNDSILVFVSGQLIADDDSEHPMMFSQVFTLCPANGQWFILNDIFNLSFM</sequence>
<proteinExistence type="predicted"/>
<name>A0A8J6BZG0_9EUKA</name>
<dbReference type="InterPro" id="IPR002075">
    <property type="entry name" value="NTF2_dom"/>
</dbReference>
<evidence type="ECO:0000256" key="1">
    <source>
        <dbReference type="ARBA" id="ARBA00022490"/>
    </source>
</evidence>
<dbReference type="AlphaFoldDB" id="A0A8J6BZG0"/>
<keyword evidence="2" id="KW-0539">Nucleus</keyword>
<keyword evidence="1 2" id="KW-0963">Cytoplasm</keyword>
<protein>
    <recommendedName>
        <fullName evidence="2">Nuclear transport factor 2</fullName>
        <shortName evidence="2">NTF-2</shortName>
    </recommendedName>
</protein>
<dbReference type="CDD" id="cd00780">
    <property type="entry name" value="NTF2"/>
    <property type="match status" value="1"/>
</dbReference>